<reference evidence="3" key="1">
    <citation type="journal article" date="2014" name="Science">
        <title>Ancient hybridizations among the ancestral genomes of bread wheat.</title>
        <authorList>
            <consortium name="International Wheat Genome Sequencing Consortium,"/>
            <person name="Marcussen T."/>
            <person name="Sandve S.R."/>
            <person name="Heier L."/>
            <person name="Spannagl M."/>
            <person name="Pfeifer M."/>
            <person name="Jakobsen K.S."/>
            <person name="Wulff B.B."/>
            <person name="Steuernagel B."/>
            <person name="Mayer K.F."/>
            <person name="Olsen O.A."/>
        </authorList>
    </citation>
    <scope>NUCLEOTIDE SEQUENCE [LARGE SCALE GENOMIC DNA]</scope>
    <source>
        <strain evidence="3">cv. AL8/78</strain>
    </source>
</reference>
<reference evidence="2" key="3">
    <citation type="journal article" date="2017" name="Nature">
        <title>Genome sequence of the progenitor of the wheat D genome Aegilops tauschii.</title>
        <authorList>
            <person name="Luo M.C."/>
            <person name="Gu Y.Q."/>
            <person name="Puiu D."/>
            <person name="Wang H."/>
            <person name="Twardziok S.O."/>
            <person name="Deal K.R."/>
            <person name="Huo N."/>
            <person name="Zhu T."/>
            <person name="Wang L."/>
            <person name="Wang Y."/>
            <person name="McGuire P.E."/>
            <person name="Liu S."/>
            <person name="Long H."/>
            <person name="Ramasamy R.K."/>
            <person name="Rodriguez J.C."/>
            <person name="Van S.L."/>
            <person name="Yuan L."/>
            <person name="Wang Z."/>
            <person name="Xia Z."/>
            <person name="Xiao L."/>
            <person name="Anderson O.D."/>
            <person name="Ouyang S."/>
            <person name="Liang Y."/>
            <person name="Zimin A.V."/>
            <person name="Pertea G."/>
            <person name="Qi P."/>
            <person name="Bennetzen J.L."/>
            <person name="Dai X."/>
            <person name="Dawson M.W."/>
            <person name="Muller H.G."/>
            <person name="Kugler K."/>
            <person name="Rivarola-Duarte L."/>
            <person name="Spannagl M."/>
            <person name="Mayer K.F.X."/>
            <person name="Lu F.H."/>
            <person name="Bevan M.W."/>
            <person name="Leroy P."/>
            <person name="Li P."/>
            <person name="You F.M."/>
            <person name="Sun Q."/>
            <person name="Liu Z."/>
            <person name="Lyons E."/>
            <person name="Wicker T."/>
            <person name="Salzberg S.L."/>
            <person name="Devos K.M."/>
            <person name="Dvorak J."/>
        </authorList>
    </citation>
    <scope>NUCLEOTIDE SEQUENCE [LARGE SCALE GENOMIC DNA]</scope>
    <source>
        <strain evidence="2">cv. AL8/78</strain>
    </source>
</reference>
<name>A0A452Y9I3_AEGTS</name>
<feature type="domain" description="RsmI HTH" evidence="1">
    <location>
        <begin position="3"/>
        <end position="30"/>
    </location>
</feature>
<evidence type="ECO:0000313" key="2">
    <source>
        <dbReference type="EnsemblPlants" id="AET1Gv20343900.18"/>
    </source>
</evidence>
<protein>
    <recommendedName>
        <fullName evidence="1">RsmI HTH domain-containing protein</fullName>
    </recommendedName>
</protein>
<dbReference type="Proteomes" id="UP000015105">
    <property type="component" value="Chromosome 1D"/>
</dbReference>
<dbReference type="Pfam" id="PF23016">
    <property type="entry name" value="RsmI_C"/>
    <property type="match status" value="1"/>
</dbReference>
<accession>A0A452Y9I3</accession>
<keyword evidence="3" id="KW-1185">Reference proteome</keyword>
<evidence type="ECO:0000259" key="1">
    <source>
        <dbReference type="Pfam" id="PF23016"/>
    </source>
</evidence>
<dbReference type="AlphaFoldDB" id="A0A452Y9I3"/>
<dbReference type="InterPro" id="IPR053910">
    <property type="entry name" value="RsmI_HTH"/>
</dbReference>
<evidence type="ECO:0000313" key="3">
    <source>
        <dbReference type="Proteomes" id="UP000015105"/>
    </source>
</evidence>
<dbReference type="EnsemblPlants" id="AET1Gv20343900.18">
    <property type="protein sequence ID" value="AET1Gv20343900.18"/>
    <property type="gene ID" value="AET1Gv20343900"/>
</dbReference>
<organism evidence="2 3">
    <name type="scientific">Aegilops tauschii subsp. strangulata</name>
    <name type="common">Goatgrass</name>
    <dbReference type="NCBI Taxonomy" id="200361"/>
    <lineage>
        <taxon>Eukaryota</taxon>
        <taxon>Viridiplantae</taxon>
        <taxon>Streptophyta</taxon>
        <taxon>Embryophyta</taxon>
        <taxon>Tracheophyta</taxon>
        <taxon>Spermatophyta</taxon>
        <taxon>Magnoliopsida</taxon>
        <taxon>Liliopsida</taxon>
        <taxon>Poales</taxon>
        <taxon>Poaceae</taxon>
        <taxon>BOP clade</taxon>
        <taxon>Pooideae</taxon>
        <taxon>Triticodae</taxon>
        <taxon>Triticeae</taxon>
        <taxon>Triticinae</taxon>
        <taxon>Aegilops</taxon>
    </lineage>
</organism>
<reference evidence="2" key="4">
    <citation type="submission" date="2019-03" db="UniProtKB">
        <authorList>
            <consortium name="EnsemblPlants"/>
        </authorList>
    </citation>
    <scope>IDENTIFICATION</scope>
</reference>
<proteinExistence type="predicted"/>
<reference evidence="2" key="5">
    <citation type="journal article" date="2021" name="G3 (Bethesda)">
        <title>Aegilops tauschii genome assembly Aet v5.0 features greater sequence contiguity and improved annotation.</title>
        <authorList>
            <person name="Wang L."/>
            <person name="Zhu T."/>
            <person name="Rodriguez J.C."/>
            <person name="Deal K.R."/>
            <person name="Dubcovsky J."/>
            <person name="McGuire P.E."/>
            <person name="Lux T."/>
            <person name="Spannagl M."/>
            <person name="Mayer K.F.X."/>
            <person name="Baldrich P."/>
            <person name="Meyers B.C."/>
            <person name="Huo N."/>
            <person name="Gu Y.Q."/>
            <person name="Zhou H."/>
            <person name="Devos K.M."/>
            <person name="Bennetzen J.L."/>
            <person name="Unver T."/>
            <person name="Budak H."/>
            <person name="Gulick P.J."/>
            <person name="Galiba G."/>
            <person name="Kalapos B."/>
            <person name="Nelson D.R."/>
            <person name="Li P."/>
            <person name="You F.M."/>
            <person name="Luo M.C."/>
            <person name="Dvorak J."/>
        </authorList>
    </citation>
    <scope>NUCLEOTIDE SEQUENCE [LARGE SCALE GENOMIC DNA]</scope>
    <source>
        <strain evidence="2">cv. AL8/78</strain>
    </source>
</reference>
<dbReference type="Gramene" id="AET1Gv20343900.18">
    <property type="protein sequence ID" value="AET1Gv20343900.18"/>
    <property type="gene ID" value="AET1Gv20343900"/>
</dbReference>
<sequence length="35" mass="3674">MAKGHALSTAVKLVAEATSAKKKDVYALALRVFGK</sequence>
<reference evidence="3" key="2">
    <citation type="journal article" date="2017" name="Nat. Plants">
        <title>The Aegilops tauschii genome reveals multiple impacts of transposons.</title>
        <authorList>
            <person name="Zhao G."/>
            <person name="Zou C."/>
            <person name="Li K."/>
            <person name="Wang K."/>
            <person name="Li T."/>
            <person name="Gao L."/>
            <person name="Zhang X."/>
            <person name="Wang H."/>
            <person name="Yang Z."/>
            <person name="Liu X."/>
            <person name="Jiang W."/>
            <person name="Mao L."/>
            <person name="Kong X."/>
            <person name="Jiao Y."/>
            <person name="Jia J."/>
        </authorList>
    </citation>
    <scope>NUCLEOTIDE SEQUENCE [LARGE SCALE GENOMIC DNA]</scope>
    <source>
        <strain evidence="3">cv. AL8/78</strain>
    </source>
</reference>